<dbReference type="SUPFAM" id="SSF50104">
    <property type="entry name" value="Translation proteins SH3-like domain"/>
    <property type="match status" value="1"/>
</dbReference>
<evidence type="ECO:0008006" key="3">
    <source>
        <dbReference type="Google" id="ProtNLM"/>
    </source>
</evidence>
<dbReference type="InterPro" id="IPR008991">
    <property type="entry name" value="Translation_prot_SH3-like_sf"/>
</dbReference>
<sequence>MSVWGAYTKRFQRNMDKVVPRAIGKARLKDQNMYALPTLEQTHPTVPKSEQKTKPEQIGILAGDLAYISEGPQKGTISRILRYMPEYDGVLLMDVTSKKLLPKYSWMENQTTHVFDYPEITPLSQIKLAAKEKHEETGEITYVVADELEMKGRYFDARHKKWLPRRFVKNHDRVEIPWPAPEDPVGDADSEQTKLIATDSETALETTYELQTLAKPSIPVDVVNELRNPHSKYKKRYLSEYQARVMKAPDMPLSNAQKAYLAKKAEQEAKQQALHRGRPITNLSEEIQSFIGEKMASHINKIDNPHLLEHLEGLSAIEIPDFAATQQKIRDAESAEQKPEQK</sequence>
<evidence type="ECO:0000313" key="1">
    <source>
        <dbReference type="EMBL" id="CAH2350367.1"/>
    </source>
</evidence>
<comment type="caution">
    <text evidence="1">The sequence shown here is derived from an EMBL/GenBank/DDBJ whole genome shotgun (WGS) entry which is preliminary data.</text>
</comment>
<accession>A0A9P0VWE0</accession>
<dbReference type="OrthoDB" id="359154at2759"/>
<name>A0A9P0VWE0_9ASCO</name>
<dbReference type="Proteomes" id="UP000837801">
    <property type="component" value="Unassembled WGS sequence"/>
</dbReference>
<organism evidence="1 2">
    <name type="scientific">[Candida] railenensis</name>
    <dbReference type="NCBI Taxonomy" id="45579"/>
    <lineage>
        <taxon>Eukaryota</taxon>
        <taxon>Fungi</taxon>
        <taxon>Dikarya</taxon>
        <taxon>Ascomycota</taxon>
        <taxon>Saccharomycotina</taxon>
        <taxon>Pichiomycetes</taxon>
        <taxon>Debaryomycetaceae</taxon>
        <taxon>Kurtzmaniella</taxon>
    </lineage>
</organism>
<keyword evidence="2" id="KW-1185">Reference proteome</keyword>
<proteinExistence type="predicted"/>
<protein>
    <recommendedName>
        <fullName evidence="3">54S ribosomal protein L40, mitochondrial</fullName>
    </recommendedName>
</protein>
<evidence type="ECO:0000313" key="2">
    <source>
        <dbReference type="Proteomes" id="UP000837801"/>
    </source>
</evidence>
<dbReference type="EMBL" id="CAKXYY010000001">
    <property type="protein sequence ID" value="CAH2350367.1"/>
    <property type="molecule type" value="Genomic_DNA"/>
</dbReference>
<reference evidence="1" key="1">
    <citation type="submission" date="2022-03" db="EMBL/GenBank/DDBJ databases">
        <authorList>
            <person name="Legras J.-L."/>
            <person name="Devillers H."/>
            <person name="Grondin C."/>
        </authorList>
    </citation>
    <scope>NUCLEOTIDE SEQUENCE</scope>
    <source>
        <strain evidence="1">CLIB 1423</strain>
    </source>
</reference>
<dbReference type="Pfam" id="PF22682">
    <property type="entry name" value="Ribosomal_uL24m-like"/>
    <property type="match status" value="1"/>
</dbReference>
<dbReference type="AlphaFoldDB" id="A0A9P0VWE0"/>
<gene>
    <name evidence="1" type="ORF">CLIB1423_01S08504</name>
</gene>